<name>A0A4S3JF07_9EURO</name>
<dbReference type="VEuPathDB" id="FungiDB:EYZ11_006816"/>
<dbReference type="SUPFAM" id="SSF103473">
    <property type="entry name" value="MFS general substrate transporter"/>
    <property type="match status" value="1"/>
</dbReference>
<feature type="transmembrane region" description="Helical" evidence="5">
    <location>
        <begin position="157"/>
        <end position="177"/>
    </location>
</feature>
<feature type="transmembrane region" description="Helical" evidence="5">
    <location>
        <begin position="362"/>
        <end position="390"/>
    </location>
</feature>
<dbReference type="RefSeq" id="XP_033421756.1">
    <property type="nucleotide sequence ID" value="XM_033575901.1"/>
</dbReference>
<dbReference type="STRING" id="1220188.A0A4S3JF07"/>
<feature type="transmembrane region" description="Helical" evidence="5">
    <location>
        <begin position="250"/>
        <end position="275"/>
    </location>
</feature>
<dbReference type="EMBL" id="SOSA01000249">
    <property type="protein sequence ID" value="THC93705.1"/>
    <property type="molecule type" value="Genomic_DNA"/>
</dbReference>
<evidence type="ECO:0000256" key="5">
    <source>
        <dbReference type="SAM" id="Phobius"/>
    </source>
</evidence>
<keyword evidence="9" id="KW-1185">Reference proteome</keyword>
<evidence type="ECO:0000256" key="1">
    <source>
        <dbReference type="ARBA" id="ARBA00004141"/>
    </source>
</evidence>
<evidence type="ECO:0000256" key="3">
    <source>
        <dbReference type="ARBA" id="ARBA00022989"/>
    </source>
</evidence>
<sequence length="538" mass="59673">MKSSWLDTTVVGQAVRYCTHRAPQVSPKSEDICVETPNDKSRHVNGCSSVVTCTNPVVRSQKPIVVDWDGPDDKENPQNWPTLYKAWITLLISVYSFVVYCGSSIIVPSYQGMMLQFGISDKVASLVLALYVVGYGTGPLIFSPLSEVASIGRNPPYVVSFILFVIISIVLATLNNFPAIVVLRFLQGFFGSPCLATGGATVQDITRSWDTIPYLFAAWVSCIYCAPALGPLFASHIVQTRSWHWSLWEIAMMSGPLCIILICLLPETSADTILLRRARHRRLHRHGHPENNPRINHHPTILAPSELNPIPFSSILRDSLAHPLEIPLKDPAILFTDLYISFIYAIYYSFFEAFHRVYQDLYHMSLVSCSLIFLSIVIGVAVSVVLYILYLVNRSTVQDVLIANNNFEACLVPAIPGVCFAPIGLFLFAWTARASIHWVVPTVGIAIYIAATFVILQAFMLYLPLSYPRYVASLFAANDFSRSASAAVLIMVAPYMYDRMGISKGVTLLASISTLGIVGMLLIWWFGANLRARSRFAG</sequence>
<dbReference type="GO" id="GO:0015244">
    <property type="term" value="F:fluconazole transmembrane transporter activity"/>
    <property type="evidence" value="ECO:0007669"/>
    <property type="project" value="TreeGrafter"/>
</dbReference>
<keyword evidence="3 5" id="KW-1133">Transmembrane helix</keyword>
<dbReference type="OrthoDB" id="3357846at2759"/>
<keyword evidence="4 5" id="KW-0472">Membrane</keyword>
<dbReference type="GO" id="GO:0005886">
    <property type="term" value="C:plasma membrane"/>
    <property type="evidence" value="ECO:0007669"/>
    <property type="project" value="TreeGrafter"/>
</dbReference>
<evidence type="ECO:0000313" key="7">
    <source>
        <dbReference type="EMBL" id="KAA8642394.1"/>
    </source>
</evidence>
<organism evidence="8 9">
    <name type="scientific">Aspergillus tanneri</name>
    <dbReference type="NCBI Taxonomy" id="1220188"/>
    <lineage>
        <taxon>Eukaryota</taxon>
        <taxon>Fungi</taxon>
        <taxon>Dikarya</taxon>
        <taxon>Ascomycota</taxon>
        <taxon>Pezizomycotina</taxon>
        <taxon>Eurotiomycetes</taxon>
        <taxon>Eurotiomycetidae</taxon>
        <taxon>Eurotiales</taxon>
        <taxon>Aspergillaceae</taxon>
        <taxon>Aspergillus</taxon>
        <taxon>Aspergillus subgen. Circumdati</taxon>
    </lineage>
</organism>
<dbReference type="EMBL" id="QUQM01000008">
    <property type="protein sequence ID" value="KAA8642394.1"/>
    <property type="molecule type" value="Genomic_DNA"/>
</dbReference>
<feature type="transmembrane region" description="Helical" evidence="5">
    <location>
        <begin position="86"/>
        <end position="111"/>
    </location>
</feature>
<evidence type="ECO:0000256" key="4">
    <source>
        <dbReference type="ARBA" id="ARBA00023136"/>
    </source>
</evidence>
<feature type="transmembrane region" description="Helical" evidence="5">
    <location>
        <begin position="123"/>
        <end position="145"/>
    </location>
</feature>
<reference evidence="8 9" key="1">
    <citation type="submission" date="2019-03" db="EMBL/GenBank/DDBJ databases">
        <title>The genome sequence of a newly discovered highly antifungal drug resistant Aspergillus species, Aspergillus tanneri NIH 1004.</title>
        <authorList>
            <person name="Mounaud S."/>
            <person name="Singh I."/>
            <person name="Joardar V."/>
            <person name="Pakala S."/>
            <person name="Pakala S."/>
            <person name="Venepally P."/>
            <person name="Hoover J."/>
            <person name="Nierman W."/>
            <person name="Chung J."/>
            <person name="Losada L."/>
        </authorList>
    </citation>
    <scope>NUCLEOTIDE SEQUENCE [LARGE SCALE GENOMIC DNA]</scope>
    <source>
        <strain evidence="8 9">NIH1004</strain>
    </source>
</reference>
<evidence type="ECO:0000313" key="10">
    <source>
        <dbReference type="Proteomes" id="UP000324241"/>
    </source>
</evidence>
<keyword evidence="2 5" id="KW-0812">Transmembrane</keyword>
<evidence type="ECO:0000313" key="9">
    <source>
        <dbReference type="Proteomes" id="UP000308092"/>
    </source>
</evidence>
<feature type="transmembrane region" description="Helical" evidence="5">
    <location>
        <begin position="411"/>
        <end position="432"/>
    </location>
</feature>
<dbReference type="GO" id="GO:1990961">
    <property type="term" value="P:xenobiotic detoxification by transmembrane export across the plasma membrane"/>
    <property type="evidence" value="ECO:0007669"/>
    <property type="project" value="TreeGrafter"/>
</dbReference>
<accession>A0A4S3JF07</accession>
<comment type="caution">
    <text evidence="8">The sequence shown here is derived from an EMBL/GenBank/DDBJ whole genome shotgun (WGS) entry which is preliminary data.</text>
</comment>
<dbReference type="Pfam" id="PF07690">
    <property type="entry name" value="MFS_1"/>
    <property type="match status" value="1"/>
</dbReference>
<dbReference type="InterPro" id="IPR020846">
    <property type="entry name" value="MFS_dom"/>
</dbReference>
<dbReference type="InterPro" id="IPR036259">
    <property type="entry name" value="MFS_trans_sf"/>
</dbReference>
<dbReference type="PANTHER" id="PTHR23502:SF23">
    <property type="entry name" value="FLUCONAZOLE RESISTANCE PROTEIN 1"/>
    <property type="match status" value="1"/>
</dbReference>
<feature type="transmembrane region" description="Helical" evidence="5">
    <location>
        <begin position="438"/>
        <end position="463"/>
    </location>
</feature>
<dbReference type="AlphaFoldDB" id="A0A4S3JF07"/>
<evidence type="ECO:0000259" key="6">
    <source>
        <dbReference type="PROSITE" id="PS50850"/>
    </source>
</evidence>
<dbReference type="Proteomes" id="UP000308092">
    <property type="component" value="Unassembled WGS sequence"/>
</dbReference>
<proteinExistence type="predicted"/>
<feature type="transmembrane region" description="Helical" evidence="5">
    <location>
        <begin position="214"/>
        <end position="238"/>
    </location>
</feature>
<dbReference type="Gene3D" id="1.20.1250.20">
    <property type="entry name" value="MFS general substrate transporter like domains"/>
    <property type="match status" value="1"/>
</dbReference>
<comment type="subcellular location">
    <subcellularLocation>
        <location evidence="1">Membrane</location>
        <topology evidence="1">Multi-pass membrane protein</topology>
    </subcellularLocation>
</comment>
<feature type="domain" description="Major facilitator superfamily (MFS) profile" evidence="6">
    <location>
        <begin position="88"/>
        <end position="531"/>
    </location>
</feature>
<dbReference type="GeneID" id="54334039"/>
<evidence type="ECO:0000256" key="2">
    <source>
        <dbReference type="ARBA" id="ARBA00022692"/>
    </source>
</evidence>
<dbReference type="PROSITE" id="PS50850">
    <property type="entry name" value="MFS"/>
    <property type="match status" value="1"/>
</dbReference>
<reference evidence="7 10" key="2">
    <citation type="submission" date="2019-08" db="EMBL/GenBank/DDBJ databases">
        <title>The genome sequence of a newly discovered highly antifungal drug resistant Aspergillus species, Aspergillus tanneri NIH 1004.</title>
        <authorList>
            <person name="Mounaud S."/>
            <person name="Singh I."/>
            <person name="Joardar V."/>
            <person name="Pakala S."/>
            <person name="Pakala S."/>
            <person name="Venepally P."/>
            <person name="Chung J.K."/>
            <person name="Losada L."/>
            <person name="Nierman W.C."/>
        </authorList>
    </citation>
    <scope>NUCLEOTIDE SEQUENCE [LARGE SCALE GENOMIC DNA]</scope>
    <source>
        <strain evidence="7 10">NIH1004</strain>
    </source>
</reference>
<evidence type="ECO:0000313" key="8">
    <source>
        <dbReference type="EMBL" id="THC93705.1"/>
    </source>
</evidence>
<dbReference type="Proteomes" id="UP000324241">
    <property type="component" value="Unassembled WGS sequence"/>
</dbReference>
<protein>
    <recommendedName>
        <fullName evidence="6">Major facilitator superfamily (MFS) profile domain-containing protein</fullName>
    </recommendedName>
</protein>
<gene>
    <name evidence="7" type="ORF">ATNIH1004_011338</name>
    <name evidence="8" type="ORF">EYZ11_006816</name>
</gene>
<dbReference type="InterPro" id="IPR011701">
    <property type="entry name" value="MFS"/>
</dbReference>
<feature type="transmembrane region" description="Helical" evidence="5">
    <location>
        <begin position="332"/>
        <end position="350"/>
    </location>
</feature>
<dbReference type="PANTHER" id="PTHR23502">
    <property type="entry name" value="MAJOR FACILITATOR SUPERFAMILY"/>
    <property type="match status" value="1"/>
</dbReference>
<feature type="transmembrane region" description="Helical" evidence="5">
    <location>
        <begin position="505"/>
        <end position="526"/>
    </location>
</feature>